<accession>A0A7S4RL21</accession>
<proteinExistence type="predicted"/>
<organism evidence="1">
    <name type="scientific">Ditylum brightwellii</name>
    <dbReference type="NCBI Taxonomy" id="49249"/>
    <lineage>
        <taxon>Eukaryota</taxon>
        <taxon>Sar</taxon>
        <taxon>Stramenopiles</taxon>
        <taxon>Ochrophyta</taxon>
        <taxon>Bacillariophyta</taxon>
        <taxon>Mediophyceae</taxon>
        <taxon>Lithodesmiophycidae</taxon>
        <taxon>Lithodesmiales</taxon>
        <taxon>Lithodesmiaceae</taxon>
        <taxon>Ditylum</taxon>
    </lineage>
</organism>
<reference evidence="1" key="1">
    <citation type="submission" date="2021-01" db="EMBL/GenBank/DDBJ databases">
        <authorList>
            <person name="Corre E."/>
            <person name="Pelletier E."/>
            <person name="Niang G."/>
            <person name="Scheremetjew M."/>
            <person name="Finn R."/>
            <person name="Kale V."/>
            <person name="Holt S."/>
            <person name="Cochrane G."/>
            <person name="Meng A."/>
            <person name="Brown T."/>
            <person name="Cohen L."/>
        </authorList>
    </citation>
    <scope>NUCLEOTIDE SEQUENCE</scope>
    <source>
        <strain evidence="1">GSO104</strain>
    </source>
</reference>
<dbReference type="AlphaFoldDB" id="A0A7S4RL21"/>
<evidence type="ECO:0000313" key="1">
    <source>
        <dbReference type="EMBL" id="CAE4616969.1"/>
    </source>
</evidence>
<dbReference type="EMBL" id="HBNS01025380">
    <property type="protein sequence ID" value="CAE4616969.1"/>
    <property type="molecule type" value="Transcribed_RNA"/>
</dbReference>
<sequence length="212" mass="24876">MIVSSYQYHMVSSESWLKTTGHQARLQNSTLYDGLEIEYTRTVNYDIQQMIDFYSFMQDGERKQDVFTVRLEHLRDELNFRIIEAAMKRWFGADARKITPWHELEKCCFVSPDARKKGSNHISKTDEKASMRQIIMERHGEDIRHLRRQLGFSLIGAEEKENASTTESRATSLITFEGENIIYQKACYVVLLLTAAYTFAQKRSFPPNRRNM</sequence>
<protein>
    <submittedName>
        <fullName evidence="1">Uncharacterized protein</fullName>
    </submittedName>
</protein>
<name>A0A7S4RL21_9STRA</name>
<gene>
    <name evidence="1" type="ORF">DBRI00130_LOCUS20021</name>
</gene>